<protein>
    <submittedName>
        <fullName evidence="1">Uncharacterized protein</fullName>
    </submittedName>
</protein>
<proteinExistence type="predicted"/>
<reference evidence="1" key="2">
    <citation type="submission" date="2025-03" db="EMBL/GenBank/DDBJ databases">
        <authorList>
            <consortium name="ELIXIR-Norway"/>
            <consortium name="Elixir Norway"/>
        </authorList>
    </citation>
    <scope>NUCLEOTIDE SEQUENCE</scope>
</reference>
<reference evidence="1" key="1">
    <citation type="submission" date="2023-05" db="EMBL/GenBank/DDBJ databases">
        <authorList>
            <consortium name="ELIXIR-Norway"/>
        </authorList>
    </citation>
    <scope>NUCLEOTIDE SEQUENCE</scope>
</reference>
<evidence type="ECO:0000313" key="1">
    <source>
        <dbReference type="EMBL" id="CAM9831285.1"/>
    </source>
</evidence>
<sequence>FSRSVVSGSLQPHELHHARPPCPSPNPGVHPNPSPSKSSASYAQTQLEDPGGADFQHSTEASPQTLQHLSVGDSQEHSEPFPSSSTVRAYQTSKSRVTMSPGFSSQWNSSQPAWNTYSFPRASLHYQSHASYTYCTGHPA</sequence>
<accession>A0AC59YMG5</accession>
<organism evidence="1 2">
    <name type="scientific">Rangifer tarandus platyrhynchus</name>
    <name type="common">Svalbard reindeer</name>
    <dbReference type="NCBI Taxonomy" id="3082113"/>
    <lineage>
        <taxon>Eukaryota</taxon>
        <taxon>Metazoa</taxon>
        <taxon>Chordata</taxon>
        <taxon>Craniata</taxon>
        <taxon>Vertebrata</taxon>
        <taxon>Euteleostomi</taxon>
        <taxon>Mammalia</taxon>
        <taxon>Eutheria</taxon>
        <taxon>Laurasiatheria</taxon>
        <taxon>Artiodactyla</taxon>
        <taxon>Ruminantia</taxon>
        <taxon>Pecora</taxon>
        <taxon>Cervidae</taxon>
        <taxon>Odocoileinae</taxon>
        <taxon>Rangifer</taxon>
    </lineage>
</organism>
<dbReference type="Proteomes" id="UP001162501">
    <property type="component" value="Chromosome 19"/>
</dbReference>
<evidence type="ECO:0000313" key="2">
    <source>
        <dbReference type="Proteomes" id="UP001162501"/>
    </source>
</evidence>
<dbReference type="EMBL" id="OX596103">
    <property type="protein sequence ID" value="CAM9831285.1"/>
    <property type="molecule type" value="Genomic_DNA"/>
</dbReference>
<feature type="non-terminal residue" evidence="1">
    <location>
        <position position="140"/>
    </location>
</feature>
<feature type="non-terminal residue" evidence="1">
    <location>
        <position position="1"/>
    </location>
</feature>
<name>A0AC59YMG5_RANTA</name>
<gene>
    <name evidence="1" type="ORF">MRATA1EN22A_LOCUS8060</name>
</gene>